<dbReference type="EC" id="4.3.2.3" evidence="4"/>
<reference evidence="4 5" key="1">
    <citation type="submission" date="2018-08" db="EMBL/GenBank/DDBJ databases">
        <title>Genetic Globetrotter - A new plasmid hitch-hiking vast phylogenetic and geographic distances.</title>
        <authorList>
            <person name="Vollmers J."/>
            <person name="Petersen J."/>
        </authorList>
    </citation>
    <scope>NUCLEOTIDE SEQUENCE [LARGE SCALE GENOMIC DNA]</scope>
    <source>
        <strain evidence="4 5">DSM 26383</strain>
    </source>
</reference>
<dbReference type="AlphaFoldDB" id="A0A5P3A9Y6"/>
<dbReference type="PANTHER" id="PTHR11820:SF112">
    <property type="entry name" value="FUMARYLACETOACETATE HYDROLASE FAMILY PROTEIN (AFU_ORTHOLOGUE AFUA_1G02370)-RELATED"/>
    <property type="match status" value="1"/>
</dbReference>
<organism evidence="4 5">
    <name type="scientific">Roseovarius indicus</name>
    <dbReference type="NCBI Taxonomy" id="540747"/>
    <lineage>
        <taxon>Bacteria</taxon>
        <taxon>Pseudomonadati</taxon>
        <taxon>Pseudomonadota</taxon>
        <taxon>Alphaproteobacteria</taxon>
        <taxon>Rhodobacterales</taxon>
        <taxon>Roseobacteraceae</taxon>
        <taxon>Roseovarius</taxon>
    </lineage>
</organism>
<dbReference type="GO" id="GO:0050385">
    <property type="term" value="F:ureidoglycolate lyase activity"/>
    <property type="evidence" value="ECO:0007669"/>
    <property type="project" value="UniProtKB-EC"/>
</dbReference>
<proteinExistence type="inferred from homology"/>
<dbReference type="InterPro" id="IPR036663">
    <property type="entry name" value="Fumarylacetoacetase_C_sf"/>
</dbReference>
<dbReference type="Gene3D" id="3.90.850.10">
    <property type="entry name" value="Fumarylacetoacetase-like, C-terminal domain"/>
    <property type="match status" value="1"/>
</dbReference>
<evidence type="ECO:0000256" key="1">
    <source>
        <dbReference type="ARBA" id="ARBA00010211"/>
    </source>
</evidence>
<accession>A0A5P3A9Y6</accession>
<dbReference type="EMBL" id="CP031598">
    <property type="protein sequence ID" value="QEW25208.1"/>
    <property type="molecule type" value="Genomic_DNA"/>
</dbReference>
<protein>
    <submittedName>
        <fullName evidence="4">Ureidoglycolate lyase</fullName>
        <ecNumber evidence="4">4.3.2.3</ecNumber>
    </submittedName>
</protein>
<evidence type="ECO:0000313" key="5">
    <source>
        <dbReference type="Proteomes" id="UP000325785"/>
    </source>
</evidence>
<dbReference type="KEGG" id="rid:RIdsm_00993"/>
<dbReference type="Proteomes" id="UP000325785">
    <property type="component" value="Chromosome"/>
</dbReference>
<gene>
    <name evidence="4" type="ORF">RIdsm_00993</name>
</gene>
<dbReference type="RefSeq" id="WP_057819713.1">
    <property type="nucleotide sequence ID" value="NZ_CP031598.1"/>
</dbReference>
<evidence type="ECO:0000259" key="3">
    <source>
        <dbReference type="Pfam" id="PF01557"/>
    </source>
</evidence>
<keyword evidence="4" id="KW-0456">Lyase</keyword>
<dbReference type="InterPro" id="IPR011234">
    <property type="entry name" value="Fumarylacetoacetase-like_C"/>
</dbReference>
<keyword evidence="2" id="KW-0479">Metal-binding</keyword>
<dbReference type="PANTHER" id="PTHR11820">
    <property type="entry name" value="ACYLPYRUVASE"/>
    <property type="match status" value="1"/>
</dbReference>
<name>A0A5P3A9Y6_9RHOB</name>
<dbReference type="FunFam" id="3.90.850.10:FF:000002">
    <property type="entry name" value="2-hydroxyhepta-2,4-diene-1,7-dioate isomerase"/>
    <property type="match status" value="1"/>
</dbReference>
<dbReference type="Pfam" id="PF01557">
    <property type="entry name" value="FAA_hydrolase"/>
    <property type="match status" value="1"/>
</dbReference>
<feature type="domain" description="Fumarylacetoacetase-like C-terminal" evidence="3">
    <location>
        <begin position="90"/>
        <end position="296"/>
    </location>
</feature>
<sequence length="299" mass="31800">MKLFTYSLQSDRPRAGFALNGDYFDLGAALVARGKTDQADLVQNGGLRAMLEHGLLDDPTLRDVTAAAGPEKLDPDAIRFLPPTGRPANVIGVGRNYGAHALEGGLQAQEEPRLFAKLTSSVIGHREPIRRPAGVTKLDWEGEIGVVIGKTVRGVDEAGALGAIAGYIPLNDVTAREFQFDRSPGQTTFAKSLDTFCPAGPVMLAAGDKVDPGGLSLRTFLNDDLVQEGKTDDLIFPIPYLVSFISRYVTLSPGDIIASGTPAGVGHFREPPAYLQPGDEVRVEVEGLPALVNPVVDES</sequence>
<evidence type="ECO:0000256" key="2">
    <source>
        <dbReference type="ARBA" id="ARBA00022723"/>
    </source>
</evidence>
<dbReference type="GO" id="GO:0019752">
    <property type="term" value="P:carboxylic acid metabolic process"/>
    <property type="evidence" value="ECO:0007669"/>
    <property type="project" value="UniProtKB-ARBA"/>
</dbReference>
<dbReference type="GO" id="GO:0016853">
    <property type="term" value="F:isomerase activity"/>
    <property type="evidence" value="ECO:0007669"/>
    <property type="project" value="UniProtKB-ARBA"/>
</dbReference>
<dbReference type="SUPFAM" id="SSF56529">
    <property type="entry name" value="FAH"/>
    <property type="match status" value="1"/>
</dbReference>
<comment type="similarity">
    <text evidence="1">Belongs to the FAH family.</text>
</comment>
<evidence type="ECO:0000313" key="4">
    <source>
        <dbReference type="EMBL" id="QEW25208.1"/>
    </source>
</evidence>
<dbReference type="GO" id="GO:0046872">
    <property type="term" value="F:metal ion binding"/>
    <property type="evidence" value="ECO:0007669"/>
    <property type="project" value="UniProtKB-KW"/>
</dbReference>